<protein>
    <recommendedName>
        <fullName evidence="4">NADP-dependent oxidoreductase domain-containing protein</fullName>
    </recommendedName>
</protein>
<dbReference type="SUPFAM" id="SSF51430">
    <property type="entry name" value="NAD(P)-linked oxidoreductase"/>
    <property type="match status" value="2"/>
</dbReference>
<feature type="domain" description="NADP-dependent oxidoreductase" evidence="4">
    <location>
        <begin position="377"/>
        <end position="643"/>
    </location>
</feature>
<accession>A0A8J6H9C6</accession>
<feature type="domain" description="NADP-dependent oxidoreductase" evidence="4">
    <location>
        <begin position="18"/>
        <end position="295"/>
    </location>
</feature>
<dbReference type="PROSITE" id="PS00063">
    <property type="entry name" value="ALDOKETO_REDUCTASE_3"/>
    <property type="match status" value="2"/>
</dbReference>
<dbReference type="EMBL" id="JABDTM020027445">
    <property type="protein sequence ID" value="KAH0810514.1"/>
    <property type="molecule type" value="Genomic_DNA"/>
</dbReference>
<evidence type="ECO:0000256" key="3">
    <source>
        <dbReference type="ARBA" id="ARBA00023002"/>
    </source>
</evidence>
<dbReference type="CDD" id="cd19116">
    <property type="entry name" value="AKR_AKR2E1-5"/>
    <property type="match status" value="1"/>
</dbReference>
<gene>
    <name evidence="5" type="ORF">GEV33_012277</name>
</gene>
<proteinExistence type="inferred from homology"/>
<dbReference type="InterPro" id="IPR044488">
    <property type="entry name" value="AKR2E"/>
</dbReference>
<reference evidence="5" key="2">
    <citation type="submission" date="2021-08" db="EMBL/GenBank/DDBJ databases">
        <authorList>
            <person name="Eriksson T."/>
        </authorList>
    </citation>
    <scope>NUCLEOTIDE SEQUENCE</scope>
    <source>
        <strain evidence="5">Stoneville</strain>
        <tissue evidence="5">Whole head</tissue>
    </source>
</reference>
<organism evidence="5 6">
    <name type="scientific">Tenebrio molitor</name>
    <name type="common">Yellow mealworm beetle</name>
    <dbReference type="NCBI Taxonomy" id="7067"/>
    <lineage>
        <taxon>Eukaryota</taxon>
        <taxon>Metazoa</taxon>
        <taxon>Ecdysozoa</taxon>
        <taxon>Arthropoda</taxon>
        <taxon>Hexapoda</taxon>
        <taxon>Insecta</taxon>
        <taxon>Pterygota</taxon>
        <taxon>Neoptera</taxon>
        <taxon>Endopterygota</taxon>
        <taxon>Coleoptera</taxon>
        <taxon>Polyphaga</taxon>
        <taxon>Cucujiformia</taxon>
        <taxon>Tenebrionidae</taxon>
        <taxon>Tenebrio</taxon>
    </lineage>
</organism>
<dbReference type="InterPro" id="IPR036812">
    <property type="entry name" value="NAD(P)_OxRdtase_dom_sf"/>
</dbReference>
<keyword evidence="6" id="KW-1185">Reference proteome</keyword>
<dbReference type="PANTHER" id="PTHR11732">
    <property type="entry name" value="ALDO/KETO REDUCTASE"/>
    <property type="match status" value="1"/>
</dbReference>
<keyword evidence="2" id="KW-0521">NADP</keyword>
<sequence length="670" mass="75791">MVKVPLIKLNNGLSMPALGLGTWQGPPGKEAEVGQAVKDAIDVGYRHFDCAHVYGNEKIIGEAIQDKIKEGAVKREELFIVSKVWNTFHRPDLVEPALQETLKNLKLEYLDLYLVHWPHAFKEGSNLHPIDSKTGLFIPSDVDYIDTWKAMEKVNKKGLTKSIGISNFNSKQIERLLKSAEIVPVTNQIECHPYLNQAKLRKFCSDRGITVTSYSPLGSPSRPWQKPGDPDVINDPKIRQIGNKYGKSPAQILLRYNVQLGNSVIPKSSNKERLLQNLSVFDFELNADDMKYIDTFDCNGRICPQAEDFLTPSYLDMNEHMSHIIDIANAGSVFARQYLPYHLPSAPILLTSQLSRIFPSSWLKRKPASFGGGPPGREDEAGQAVKDAIDAGYRHFDCAHLYSNEKIIGDAIQSKIKEGVVKRKDLFIVSKLWNTLHRPTLVEPALKETLKNLQLDYVDLYLMHWPQGFKEGPEFVPTDPKTGLCIPSDVDYVDTWKAMEELLKKGLTRSLGVSNFNSKQIERLLKSTTIVPVTNQVECHPYLNQAKLRAFCLERGIVLTSYCPLGSPERPWQKPGDLYILNDPKIKEIANKYGKSSAQIMIKYNLQLGNIVIPKSSNKTRITENINVFDFELSADDMKYIDTFDCNGRICPYAECVEHPYYPFKPDVEF</sequence>
<dbReference type="Proteomes" id="UP000719412">
    <property type="component" value="Unassembled WGS sequence"/>
</dbReference>
<dbReference type="Pfam" id="PF00248">
    <property type="entry name" value="Aldo_ket_red"/>
    <property type="match status" value="2"/>
</dbReference>
<name>A0A8J6H9C6_TENMO</name>
<reference evidence="5" key="1">
    <citation type="journal article" date="2020" name="J Insects Food Feed">
        <title>The yellow mealworm (Tenebrio molitor) genome: a resource for the emerging insects as food and feed industry.</title>
        <authorList>
            <person name="Eriksson T."/>
            <person name="Andere A."/>
            <person name="Kelstrup H."/>
            <person name="Emery V."/>
            <person name="Picard C."/>
        </authorList>
    </citation>
    <scope>NUCLEOTIDE SEQUENCE</scope>
    <source>
        <strain evidence="5">Stoneville</strain>
        <tissue evidence="5">Whole head</tissue>
    </source>
</reference>
<evidence type="ECO:0000256" key="2">
    <source>
        <dbReference type="ARBA" id="ARBA00022857"/>
    </source>
</evidence>
<dbReference type="InterPro" id="IPR018170">
    <property type="entry name" value="Aldo/ket_reductase_CS"/>
</dbReference>
<dbReference type="GO" id="GO:0016491">
    <property type="term" value="F:oxidoreductase activity"/>
    <property type="evidence" value="ECO:0007669"/>
    <property type="project" value="UniProtKB-KW"/>
</dbReference>
<dbReference type="InterPro" id="IPR023210">
    <property type="entry name" value="NADP_OxRdtase_dom"/>
</dbReference>
<evidence type="ECO:0000313" key="6">
    <source>
        <dbReference type="Proteomes" id="UP000719412"/>
    </source>
</evidence>
<keyword evidence="3" id="KW-0560">Oxidoreductase</keyword>
<dbReference type="PROSITE" id="PS00798">
    <property type="entry name" value="ALDOKETO_REDUCTASE_1"/>
    <property type="match status" value="2"/>
</dbReference>
<comment type="caution">
    <text evidence="5">The sequence shown here is derived from an EMBL/GenBank/DDBJ whole genome shotgun (WGS) entry which is preliminary data.</text>
</comment>
<dbReference type="PROSITE" id="PS00062">
    <property type="entry name" value="ALDOKETO_REDUCTASE_2"/>
    <property type="match status" value="2"/>
</dbReference>
<dbReference type="Gene3D" id="3.20.20.100">
    <property type="entry name" value="NADP-dependent oxidoreductase domain"/>
    <property type="match status" value="2"/>
</dbReference>
<evidence type="ECO:0000256" key="1">
    <source>
        <dbReference type="ARBA" id="ARBA00007905"/>
    </source>
</evidence>
<dbReference type="InterPro" id="IPR020471">
    <property type="entry name" value="AKR"/>
</dbReference>
<dbReference type="AlphaFoldDB" id="A0A8J6H9C6"/>
<dbReference type="FunFam" id="3.20.20.100:FF:000006">
    <property type="entry name" value="Aldo-keto reductase family 1 member A1"/>
    <property type="match status" value="2"/>
</dbReference>
<evidence type="ECO:0000313" key="5">
    <source>
        <dbReference type="EMBL" id="KAH0810514.1"/>
    </source>
</evidence>
<comment type="similarity">
    <text evidence="1">Belongs to the aldo/keto reductase family.</text>
</comment>
<dbReference type="PRINTS" id="PR00069">
    <property type="entry name" value="ALDKETRDTASE"/>
</dbReference>
<evidence type="ECO:0000259" key="4">
    <source>
        <dbReference type="Pfam" id="PF00248"/>
    </source>
</evidence>